<dbReference type="InterPro" id="IPR003591">
    <property type="entry name" value="Leu-rich_rpt_typical-subtyp"/>
</dbReference>
<dbReference type="SMART" id="SM00364">
    <property type="entry name" value="LRR_BAC"/>
    <property type="match status" value="4"/>
</dbReference>
<dbReference type="SUPFAM" id="SSF52058">
    <property type="entry name" value="L domain-like"/>
    <property type="match status" value="1"/>
</dbReference>
<evidence type="ECO:0000256" key="1">
    <source>
        <dbReference type="ARBA" id="ARBA00022614"/>
    </source>
</evidence>
<dbReference type="PANTHER" id="PTHR48051:SF1">
    <property type="entry name" value="RAS SUPPRESSOR PROTEIN 1"/>
    <property type="match status" value="1"/>
</dbReference>
<feature type="region of interest" description="Disordered" evidence="3">
    <location>
        <begin position="1"/>
        <end position="29"/>
    </location>
</feature>
<dbReference type="PROSITE" id="PS51450">
    <property type="entry name" value="LRR"/>
    <property type="match status" value="4"/>
</dbReference>
<accession>A0A814B1W8</accession>
<evidence type="ECO:0000256" key="2">
    <source>
        <dbReference type="ARBA" id="ARBA00022737"/>
    </source>
</evidence>
<dbReference type="InterPro" id="IPR032675">
    <property type="entry name" value="LRR_dom_sf"/>
</dbReference>
<sequence length="283" mass="32672">MPTTQKRQRSISKSNIHDGTSSTTESTKQIRIIKTQSRLRMLVEHLPNGRKSLHLKGMDTLVIPSELYELTDLDILDITPESKSGMNYTLSRVPTDFRLLINLKCLHLDNNNIVSFPNEIGELYHLEILTASNNHLTTLPNQIRQLQNLQSCHLSNNKIEEMPLCLCYLSKSLLFLDLSYNYLRQLPSSIHNLKQLRTLLLLGNHIKILPDAICQLLKLETLWLGDNKLKELPKNFSQLKHLDWHYHCELSSNFEGNPLENPPLNVCRKGMEAIEEYLKKTQK</sequence>
<protein>
    <submittedName>
        <fullName evidence="4">Uncharacterized protein</fullName>
    </submittedName>
</protein>
<dbReference type="Gene3D" id="3.80.10.10">
    <property type="entry name" value="Ribonuclease Inhibitor"/>
    <property type="match status" value="1"/>
</dbReference>
<keyword evidence="5" id="KW-1185">Reference proteome</keyword>
<dbReference type="InterPro" id="IPR050216">
    <property type="entry name" value="LRR_domain-containing"/>
</dbReference>
<dbReference type="Pfam" id="PF00560">
    <property type="entry name" value="LRR_1"/>
    <property type="match status" value="3"/>
</dbReference>
<dbReference type="SMART" id="SM00369">
    <property type="entry name" value="LRR_TYP"/>
    <property type="match status" value="6"/>
</dbReference>
<gene>
    <name evidence="4" type="ORF">JXQ802_LOCUS10117</name>
</gene>
<dbReference type="InterPro" id="IPR001611">
    <property type="entry name" value="Leu-rich_rpt"/>
</dbReference>
<dbReference type="Proteomes" id="UP000663870">
    <property type="component" value="Unassembled WGS sequence"/>
</dbReference>
<name>A0A814B1W8_9BILA</name>
<evidence type="ECO:0000256" key="3">
    <source>
        <dbReference type="SAM" id="MobiDB-lite"/>
    </source>
</evidence>
<keyword evidence="2" id="KW-0677">Repeat</keyword>
<dbReference type="EMBL" id="CAJNOL010000191">
    <property type="protein sequence ID" value="CAF0920833.1"/>
    <property type="molecule type" value="Genomic_DNA"/>
</dbReference>
<dbReference type="AlphaFoldDB" id="A0A814B1W8"/>
<reference evidence="4" key="1">
    <citation type="submission" date="2021-02" db="EMBL/GenBank/DDBJ databases">
        <authorList>
            <person name="Nowell W R."/>
        </authorList>
    </citation>
    <scope>NUCLEOTIDE SEQUENCE</scope>
</reference>
<evidence type="ECO:0000313" key="5">
    <source>
        <dbReference type="Proteomes" id="UP000663870"/>
    </source>
</evidence>
<evidence type="ECO:0000313" key="4">
    <source>
        <dbReference type="EMBL" id="CAF0920833.1"/>
    </source>
</evidence>
<feature type="compositionally biased region" description="Basic residues" evidence="3">
    <location>
        <begin position="1"/>
        <end position="10"/>
    </location>
</feature>
<proteinExistence type="predicted"/>
<keyword evidence="1" id="KW-0433">Leucine-rich repeat</keyword>
<feature type="compositionally biased region" description="Polar residues" evidence="3">
    <location>
        <begin position="11"/>
        <end position="29"/>
    </location>
</feature>
<organism evidence="4 5">
    <name type="scientific">Rotaria sordida</name>
    <dbReference type="NCBI Taxonomy" id="392033"/>
    <lineage>
        <taxon>Eukaryota</taxon>
        <taxon>Metazoa</taxon>
        <taxon>Spiralia</taxon>
        <taxon>Gnathifera</taxon>
        <taxon>Rotifera</taxon>
        <taxon>Eurotatoria</taxon>
        <taxon>Bdelloidea</taxon>
        <taxon>Philodinida</taxon>
        <taxon>Philodinidae</taxon>
        <taxon>Rotaria</taxon>
    </lineage>
</organism>
<comment type="caution">
    <text evidence="4">The sequence shown here is derived from an EMBL/GenBank/DDBJ whole genome shotgun (WGS) entry which is preliminary data.</text>
</comment>
<dbReference type="PANTHER" id="PTHR48051">
    <property type="match status" value="1"/>
</dbReference>
<dbReference type="GO" id="GO:0005737">
    <property type="term" value="C:cytoplasm"/>
    <property type="evidence" value="ECO:0007669"/>
    <property type="project" value="TreeGrafter"/>
</dbReference>